<reference evidence="2 3" key="1">
    <citation type="journal article" date="2023" name="G3 (Bethesda)">
        <title>A chromosome-level genome assembly of Zasmidium syzygii isolated from banana leaves.</title>
        <authorList>
            <person name="van Westerhoven A.C."/>
            <person name="Mehrabi R."/>
            <person name="Talebi R."/>
            <person name="Steentjes M.B.F."/>
            <person name="Corcolon B."/>
            <person name="Chong P.A."/>
            <person name="Kema G.H.J."/>
            <person name="Seidl M.F."/>
        </authorList>
    </citation>
    <scope>NUCLEOTIDE SEQUENCE [LARGE SCALE GENOMIC DNA]</scope>
    <source>
        <strain evidence="2 3">P124</strain>
    </source>
</reference>
<feature type="region of interest" description="Disordered" evidence="1">
    <location>
        <begin position="53"/>
        <end position="79"/>
    </location>
</feature>
<dbReference type="Proteomes" id="UP001305779">
    <property type="component" value="Unassembled WGS sequence"/>
</dbReference>
<organism evidence="2 3">
    <name type="scientific">Zasmidium cellare</name>
    <name type="common">Wine cellar mold</name>
    <name type="synonym">Racodium cellare</name>
    <dbReference type="NCBI Taxonomy" id="395010"/>
    <lineage>
        <taxon>Eukaryota</taxon>
        <taxon>Fungi</taxon>
        <taxon>Dikarya</taxon>
        <taxon>Ascomycota</taxon>
        <taxon>Pezizomycotina</taxon>
        <taxon>Dothideomycetes</taxon>
        <taxon>Dothideomycetidae</taxon>
        <taxon>Mycosphaerellales</taxon>
        <taxon>Mycosphaerellaceae</taxon>
        <taxon>Zasmidium</taxon>
    </lineage>
</organism>
<evidence type="ECO:0000313" key="3">
    <source>
        <dbReference type="Proteomes" id="UP001305779"/>
    </source>
</evidence>
<sequence length="488" mass="54420">MSIFIQVGPDPSKNTARMVVNDRSDKKRVKSQAMKAFLDEQRNACQQNGKAVLSSEDAWRQHRRKAQRAAKTSSLPREFVSHADDMEPVDHDDSSDLATTCILHIAESTHAYRVVLVQNFCDGYFPASAQTNGSLDGILKHWTSPSCAAMETGNDALALLHFGGAINDKRVSHEGHRKYLQTLHRVRQDIQRGPSHSNFEGLFAAAQDLLNCEIYQSVSSGFSSWGKHIMGMKAIIESHGFRKVSPEFNAFLFAQFRHVSLMYALVLRSKGPLLEDYLTMSPDSAEPGSIEQLTRLALILPPLLEKIDAFSALNEGDGLQEDSLAMLQKMSIIQKLDELGEGLVSWRHNFSRDLRQSEIPDTEQQCRHFEHLALAFQTILRLLVCEAQSMVHRTNGSLVTSARAAADACAKELMESVPSLAASTGGDVGKAMAVRAPFHFVSTWYRRSSNERGLARCSNVESRYRDACSYLDWDALLPFGFLTILWIS</sequence>
<comment type="caution">
    <text evidence="2">The sequence shown here is derived from an EMBL/GenBank/DDBJ whole genome shotgun (WGS) entry which is preliminary data.</text>
</comment>
<evidence type="ECO:0000256" key="1">
    <source>
        <dbReference type="SAM" id="MobiDB-lite"/>
    </source>
</evidence>
<dbReference type="EMBL" id="JAXOVC010000015">
    <property type="protein sequence ID" value="KAK4493864.1"/>
    <property type="molecule type" value="Genomic_DNA"/>
</dbReference>
<dbReference type="InterPro" id="IPR053178">
    <property type="entry name" value="Osmoadaptation_assoc"/>
</dbReference>
<keyword evidence="3" id="KW-1185">Reference proteome</keyword>
<accession>A0ABR0DXI2</accession>
<proteinExistence type="predicted"/>
<dbReference type="PANTHER" id="PTHR38111">
    <property type="entry name" value="ZN(2)-C6 FUNGAL-TYPE DOMAIN-CONTAINING PROTEIN-RELATED"/>
    <property type="match status" value="1"/>
</dbReference>
<evidence type="ECO:0000313" key="2">
    <source>
        <dbReference type="EMBL" id="KAK4493864.1"/>
    </source>
</evidence>
<name>A0ABR0DXI2_ZASCE</name>
<gene>
    <name evidence="2" type="ORF">PRZ48_015049</name>
</gene>
<protein>
    <submittedName>
        <fullName evidence="2">Uncharacterized protein</fullName>
    </submittedName>
</protein>